<evidence type="ECO:0000313" key="4">
    <source>
        <dbReference type="Proteomes" id="UP000180254"/>
    </source>
</evidence>
<dbReference type="EMBL" id="MKIE01000001">
    <property type="protein sequence ID" value="OHW63488.1"/>
    <property type="molecule type" value="Genomic_DNA"/>
</dbReference>
<accession>A0A1S1VA77</accession>
<evidence type="ECO:0000256" key="1">
    <source>
        <dbReference type="SAM" id="MobiDB-lite"/>
    </source>
</evidence>
<evidence type="ECO:0000256" key="2">
    <source>
        <dbReference type="SAM" id="Phobius"/>
    </source>
</evidence>
<dbReference type="RefSeq" id="WP_143000696.1">
    <property type="nucleotide sequence ID" value="NZ_MKIE01000001.1"/>
</dbReference>
<dbReference type="STRING" id="39480.EUAN_03520"/>
<organism evidence="3 4">
    <name type="scientific">Andreesenia angusta</name>
    <dbReference type="NCBI Taxonomy" id="39480"/>
    <lineage>
        <taxon>Bacteria</taxon>
        <taxon>Bacillati</taxon>
        <taxon>Bacillota</taxon>
        <taxon>Tissierellia</taxon>
        <taxon>Tissierellales</taxon>
        <taxon>Gottschalkiaceae</taxon>
        <taxon>Andreesenia</taxon>
    </lineage>
</organism>
<proteinExistence type="predicted"/>
<keyword evidence="4" id="KW-1185">Reference proteome</keyword>
<protein>
    <submittedName>
        <fullName evidence="3">Uncharacterized protein</fullName>
    </submittedName>
</protein>
<keyword evidence="2" id="KW-0812">Transmembrane</keyword>
<sequence>MRYRKAGISLAILVAVVFVGSFLFSYRFSSRGFFDFGQYLEDLKKAGQSLSAAISTEKDAEGTKDQDSGESEKLEEKEQTGSEAADSEEVIAYPNLKGYLGKNPYSTILRDRDIVRNMRYLLGAEGYSYFVKSIPNAKRVDLDNSNSLHSIEGNISNLKGKLAGIMQLNETGDMYVAYIYEDKLLYYTNDRELSGKIMKGSRMESWIESNISGREIVYMNK</sequence>
<keyword evidence="2" id="KW-0472">Membrane</keyword>
<keyword evidence="2" id="KW-1133">Transmembrane helix</keyword>
<comment type="caution">
    <text evidence="3">The sequence shown here is derived from an EMBL/GenBank/DDBJ whole genome shotgun (WGS) entry which is preliminary data.</text>
</comment>
<evidence type="ECO:0000313" key="3">
    <source>
        <dbReference type="EMBL" id="OHW63488.1"/>
    </source>
</evidence>
<reference evidence="3 4" key="1">
    <citation type="submission" date="2016-09" db="EMBL/GenBank/DDBJ databases">
        <title>Genome sequence of Eubacterium angustum.</title>
        <authorList>
            <person name="Poehlein A."/>
            <person name="Daniel R."/>
        </authorList>
    </citation>
    <scope>NUCLEOTIDE SEQUENCE [LARGE SCALE GENOMIC DNA]</scope>
    <source>
        <strain evidence="3 4">DSM 1989</strain>
    </source>
</reference>
<feature type="region of interest" description="Disordered" evidence="1">
    <location>
        <begin position="54"/>
        <end position="85"/>
    </location>
</feature>
<dbReference type="AlphaFoldDB" id="A0A1S1VA77"/>
<gene>
    <name evidence="3" type="ORF">EUAN_03520</name>
</gene>
<dbReference type="Proteomes" id="UP000180254">
    <property type="component" value="Unassembled WGS sequence"/>
</dbReference>
<feature type="transmembrane region" description="Helical" evidence="2">
    <location>
        <begin position="6"/>
        <end position="26"/>
    </location>
</feature>
<feature type="compositionally biased region" description="Basic and acidic residues" evidence="1">
    <location>
        <begin position="56"/>
        <end position="80"/>
    </location>
</feature>
<name>A0A1S1VA77_9FIRM</name>